<evidence type="ECO:0000259" key="1">
    <source>
        <dbReference type="Pfam" id="PF25042"/>
    </source>
</evidence>
<feature type="domain" description="DUF7787" evidence="1">
    <location>
        <begin position="14"/>
        <end position="70"/>
    </location>
</feature>
<dbReference type="Pfam" id="PF25042">
    <property type="entry name" value="DUF7787"/>
    <property type="match status" value="1"/>
</dbReference>
<keyword evidence="3" id="KW-1185">Reference proteome</keyword>
<dbReference type="EMBL" id="PDCK01000040">
    <property type="protein sequence ID" value="PRQ50100.1"/>
    <property type="molecule type" value="Genomic_DNA"/>
</dbReference>
<comment type="caution">
    <text evidence="2">The sequence shown here is derived from an EMBL/GenBank/DDBJ whole genome shotgun (WGS) entry which is preliminary data.</text>
</comment>
<organism evidence="2 3">
    <name type="scientific">Rosa chinensis</name>
    <name type="common">China rose</name>
    <dbReference type="NCBI Taxonomy" id="74649"/>
    <lineage>
        <taxon>Eukaryota</taxon>
        <taxon>Viridiplantae</taxon>
        <taxon>Streptophyta</taxon>
        <taxon>Embryophyta</taxon>
        <taxon>Tracheophyta</taxon>
        <taxon>Spermatophyta</taxon>
        <taxon>Magnoliopsida</taxon>
        <taxon>eudicotyledons</taxon>
        <taxon>Gunneridae</taxon>
        <taxon>Pentapetalae</taxon>
        <taxon>rosids</taxon>
        <taxon>fabids</taxon>
        <taxon>Rosales</taxon>
        <taxon>Rosaceae</taxon>
        <taxon>Rosoideae</taxon>
        <taxon>Rosoideae incertae sedis</taxon>
        <taxon>Rosa</taxon>
    </lineage>
</organism>
<dbReference type="InterPro" id="IPR056689">
    <property type="entry name" value="DUF7787"/>
</dbReference>
<dbReference type="PANTHER" id="PTHR35096">
    <property type="entry name" value="BNAA08G28570D PROTEIN"/>
    <property type="match status" value="1"/>
</dbReference>
<name>A0A2P6RUJ0_ROSCH</name>
<dbReference type="OrthoDB" id="692230at2759"/>
<gene>
    <name evidence="2" type="ORF">RchiOBHm_Chr2g0129361</name>
</gene>
<proteinExistence type="predicted"/>
<protein>
    <recommendedName>
        <fullName evidence="1">DUF7787 domain-containing protein</fullName>
    </recommendedName>
</protein>
<dbReference type="AlphaFoldDB" id="A0A2P6RUJ0"/>
<dbReference type="STRING" id="74649.A0A2P6RUJ0"/>
<dbReference type="PANTHER" id="PTHR35096:SF8">
    <property type="entry name" value="OS03G0308600 PROTEIN"/>
    <property type="match status" value="1"/>
</dbReference>
<dbReference type="Proteomes" id="UP000238479">
    <property type="component" value="Chromosome 2"/>
</dbReference>
<sequence length="169" mass="18879">MLMEMARKAKNNANAKMSLDDYLLLLQSGSHLHLTVSHLNQIISMHGYKKIHKVHKKLLSDAVNSLQLLNPCRSTLRDYISPFVTTKMDDVFADLSDLNWQDCCITSIQTLSSWEDQSPPPPNGAVRFQHYSPSTAAHSVIVSAPGPTKKRSARKRKRTAKVADLVNLA</sequence>
<evidence type="ECO:0000313" key="2">
    <source>
        <dbReference type="EMBL" id="PRQ50100.1"/>
    </source>
</evidence>
<accession>A0A2P6RUJ0</accession>
<evidence type="ECO:0000313" key="3">
    <source>
        <dbReference type="Proteomes" id="UP000238479"/>
    </source>
</evidence>
<reference evidence="2 3" key="1">
    <citation type="journal article" date="2018" name="Nat. Genet.">
        <title>The Rosa genome provides new insights in the design of modern roses.</title>
        <authorList>
            <person name="Bendahmane M."/>
        </authorList>
    </citation>
    <scope>NUCLEOTIDE SEQUENCE [LARGE SCALE GENOMIC DNA]</scope>
    <source>
        <strain evidence="3">cv. Old Blush</strain>
    </source>
</reference>
<dbReference type="Gramene" id="PRQ50100">
    <property type="protein sequence ID" value="PRQ50100"/>
    <property type="gene ID" value="RchiOBHm_Chr2g0129361"/>
</dbReference>
<dbReference type="OMA" id="CCITSIQ"/>